<feature type="transmembrane region" description="Helical" evidence="14">
    <location>
        <begin position="59"/>
        <end position="77"/>
    </location>
</feature>
<dbReference type="SUPFAM" id="SSF48452">
    <property type="entry name" value="TPR-like"/>
    <property type="match status" value="3"/>
</dbReference>
<keyword evidence="9 13" id="KW-0802">TPR repeat</keyword>
<keyword evidence="6" id="KW-0808">Transferase</keyword>
<comment type="similarity">
    <text evidence="4">Belongs to the TMTC family.</text>
</comment>
<feature type="repeat" description="TPR" evidence="13">
    <location>
        <begin position="572"/>
        <end position="605"/>
    </location>
</feature>
<dbReference type="GO" id="GO:0016020">
    <property type="term" value="C:membrane"/>
    <property type="evidence" value="ECO:0007669"/>
    <property type="project" value="UniProtKB-SubCell"/>
</dbReference>
<comment type="caution">
    <text evidence="16">The sequence shown here is derived from an EMBL/GenBank/DDBJ whole genome shotgun (WGS) entry which is preliminary data.</text>
</comment>
<dbReference type="InterPro" id="IPR011990">
    <property type="entry name" value="TPR-like_helical_dom_sf"/>
</dbReference>
<feature type="transmembrane region" description="Helical" evidence="14">
    <location>
        <begin position="228"/>
        <end position="249"/>
    </location>
</feature>
<evidence type="ECO:0000313" key="17">
    <source>
        <dbReference type="Proteomes" id="UP001195483"/>
    </source>
</evidence>
<evidence type="ECO:0000256" key="10">
    <source>
        <dbReference type="ARBA" id="ARBA00022824"/>
    </source>
</evidence>
<dbReference type="Pfam" id="PF08409">
    <property type="entry name" value="TMTC_DUF1736"/>
    <property type="match status" value="1"/>
</dbReference>
<feature type="transmembrane region" description="Helical" evidence="14">
    <location>
        <begin position="255"/>
        <end position="273"/>
    </location>
</feature>
<feature type="transmembrane region" description="Helical" evidence="14">
    <location>
        <begin position="377"/>
        <end position="397"/>
    </location>
</feature>
<feature type="transmembrane region" description="Helical" evidence="14">
    <location>
        <begin position="294"/>
        <end position="312"/>
    </location>
</feature>
<dbReference type="Gene3D" id="1.25.40.10">
    <property type="entry name" value="Tetratricopeptide repeat domain"/>
    <property type="match status" value="3"/>
</dbReference>
<accession>A0AAE0TDK6</accession>
<keyword evidence="17" id="KW-1185">Reference proteome</keyword>
<dbReference type="InterPro" id="IPR013618">
    <property type="entry name" value="TMTC_DUF1736"/>
</dbReference>
<dbReference type="Pfam" id="PF13181">
    <property type="entry name" value="TPR_8"/>
    <property type="match status" value="2"/>
</dbReference>
<comment type="pathway">
    <text evidence="3">Protein modification; protein glycosylation.</text>
</comment>
<evidence type="ECO:0000256" key="1">
    <source>
        <dbReference type="ARBA" id="ARBA00004141"/>
    </source>
</evidence>
<keyword evidence="12 14" id="KW-0472">Membrane</keyword>
<dbReference type="GO" id="GO:0004169">
    <property type="term" value="F:dolichyl-phosphate-mannose-protein mannosyltransferase activity"/>
    <property type="evidence" value="ECO:0007669"/>
    <property type="project" value="UniProtKB-EC"/>
</dbReference>
<reference evidence="16" key="2">
    <citation type="journal article" date="2021" name="Genome Biol. Evol.">
        <title>Developing a high-quality reference genome for a parasitic bivalve with doubly uniparental inheritance (Bivalvia: Unionida).</title>
        <authorList>
            <person name="Smith C.H."/>
        </authorList>
    </citation>
    <scope>NUCLEOTIDE SEQUENCE</scope>
    <source>
        <strain evidence="16">CHS0354</strain>
        <tissue evidence="16">Mantle</tissue>
    </source>
</reference>
<evidence type="ECO:0000259" key="15">
    <source>
        <dbReference type="Pfam" id="PF08409"/>
    </source>
</evidence>
<keyword evidence="11 14" id="KW-1133">Transmembrane helix</keyword>
<dbReference type="PANTHER" id="PTHR44809:SF1">
    <property type="entry name" value="PROTEIN O-MANNOSYL-TRANSFERASE TMTC1"/>
    <property type="match status" value="1"/>
</dbReference>
<feature type="transmembrane region" description="Helical" evidence="14">
    <location>
        <begin position="463"/>
        <end position="483"/>
    </location>
</feature>
<evidence type="ECO:0000256" key="7">
    <source>
        <dbReference type="ARBA" id="ARBA00022692"/>
    </source>
</evidence>
<dbReference type="SMART" id="SM00028">
    <property type="entry name" value="TPR"/>
    <property type="match status" value="11"/>
</dbReference>
<feature type="repeat" description="TPR" evidence="13">
    <location>
        <begin position="707"/>
        <end position="740"/>
    </location>
</feature>
<dbReference type="EMBL" id="JAEAOA010002070">
    <property type="protein sequence ID" value="KAK3608427.1"/>
    <property type="molecule type" value="Genomic_DNA"/>
</dbReference>
<evidence type="ECO:0000256" key="11">
    <source>
        <dbReference type="ARBA" id="ARBA00022989"/>
    </source>
</evidence>
<dbReference type="EC" id="2.4.1.109" evidence="5"/>
<evidence type="ECO:0000256" key="9">
    <source>
        <dbReference type="ARBA" id="ARBA00022803"/>
    </source>
</evidence>
<dbReference type="Pfam" id="PF07719">
    <property type="entry name" value="TPR_2"/>
    <property type="match status" value="1"/>
</dbReference>
<protein>
    <recommendedName>
        <fullName evidence="5">dolichyl-phosphate-mannose--protein mannosyltransferase</fullName>
        <ecNumber evidence="5">2.4.1.109</ecNumber>
    </recommendedName>
</protein>
<dbReference type="Pfam" id="PF13432">
    <property type="entry name" value="TPR_16"/>
    <property type="match status" value="2"/>
</dbReference>
<dbReference type="PROSITE" id="PS50005">
    <property type="entry name" value="TPR"/>
    <property type="match status" value="7"/>
</dbReference>
<evidence type="ECO:0000256" key="12">
    <source>
        <dbReference type="ARBA" id="ARBA00023136"/>
    </source>
</evidence>
<feature type="transmembrane region" description="Helical" evidence="14">
    <location>
        <begin position="144"/>
        <end position="162"/>
    </location>
</feature>
<keyword evidence="8" id="KW-0677">Repeat</keyword>
<dbReference type="GO" id="GO:0005783">
    <property type="term" value="C:endoplasmic reticulum"/>
    <property type="evidence" value="ECO:0007669"/>
    <property type="project" value="UniProtKB-SubCell"/>
</dbReference>
<evidence type="ECO:0000256" key="8">
    <source>
        <dbReference type="ARBA" id="ARBA00022737"/>
    </source>
</evidence>
<name>A0AAE0TDK6_9BIVA</name>
<evidence type="ECO:0000256" key="14">
    <source>
        <dbReference type="SAM" id="Phobius"/>
    </source>
</evidence>
<organism evidence="16 17">
    <name type="scientific">Potamilus streckersoni</name>
    <dbReference type="NCBI Taxonomy" id="2493646"/>
    <lineage>
        <taxon>Eukaryota</taxon>
        <taxon>Metazoa</taxon>
        <taxon>Spiralia</taxon>
        <taxon>Lophotrochozoa</taxon>
        <taxon>Mollusca</taxon>
        <taxon>Bivalvia</taxon>
        <taxon>Autobranchia</taxon>
        <taxon>Heteroconchia</taxon>
        <taxon>Palaeoheterodonta</taxon>
        <taxon>Unionida</taxon>
        <taxon>Unionoidea</taxon>
        <taxon>Unionidae</taxon>
        <taxon>Ambleminae</taxon>
        <taxon>Lampsilini</taxon>
        <taxon>Potamilus</taxon>
    </lineage>
</organism>
<feature type="transmembrane region" description="Helical" evidence="14">
    <location>
        <begin position="409"/>
        <end position="431"/>
    </location>
</feature>
<feature type="transmembrane region" description="Helical" evidence="14">
    <location>
        <begin position="196"/>
        <end position="216"/>
    </location>
</feature>
<feature type="repeat" description="TPR" evidence="13">
    <location>
        <begin position="815"/>
        <end position="848"/>
    </location>
</feature>
<reference evidence="16" key="1">
    <citation type="journal article" date="2021" name="Genome Biol. Evol.">
        <title>A High-Quality Reference Genome for a Parasitic Bivalve with Doubly Uniparental Inheritance (Bivalvia: Unionida).</title>
        <authorList>
            <person name="Smith C.H."/>
        </authorList>
    </citation>
    <scope>NUCLEOTIDE SEQUENCE</scope>
    <source>
        <strain evidence="16">CHS0354</strain>
    </source>
</reference>
<keyword evidence="10" id="KW-0256">Endoplasmic reticulum</keyword>
<dbReference type="InterPro" id="IPR019734">
    <property type="entry name" value="TPR_rpt"/>
</dbReference>
<sequence>MSYHALQYMTNGIICAKHRSCGVKMLEKNNNLLIYNNNYLENRKQKLAFYKQGSSRNSLLLLYILAAFAAGSCYFNSLNGDFVHDDIFAIKNNKDVLGKTPVSSLFLNDFWGKPMSDNTSHKSYRPLTVLTFRWNHYFFGLNPLSFHVVNVILHVITTCVFAHTCHNVFLLPVSCAIFSSLLFAVHPIHTEAISGIVGRADVLTAVLFLASFLCYVRSLDVPCSIKNIPVVHNMFLFVCSILLGGTAMLCKEHGITALGFCVSFDILVCNRKCVLRSIEAKKINEDCFPLLRRIFVMGCAISFMLSLRLWMLNGDLPPFLKQDNPASFSDSLLTRCLTYSYLWSFNAWLLLMPFCLCYDWQTGSIALVQSLADPRNICTVFFFVVLFLLVQKSYKYFKEKYRNKPDPVVISLLLTVLPFLPASNIFLRVGFVIAERVLYIPSLGFCLAVGVGMHTLLRRWSQYRILIIAIFVGLLAIMTWKTLRQNEVWRNRETLFRSGIHMLPHNSKVHYNYANLQKDLENNKEAEYHYSQAILLDPEHASAHNNLGTVLQNSTKAEFHFREALRINPQHRGAHVNLGSVLFKRGDHELGMKLIQKALFLDPKNYEALTMYGTMLMETGKVTEAGEFYHAALKEKPDLPLAYSNYGIYLQKRGNYEDSVSYFRQAYFLDSGSTQAVVGLTYGLLQLGKPQEAEQLFTQAVYQNRNKETLNNLAMFYYRSHRLSEALDVYKELIHLSPNSTEILIHYALTLGSLNKISQAETVFQHVLSIDPGHIDALRHLASSLGVQGRHSEAVKYLQMAISKLHHSADQNILPDLYFEQGNHYRDLDQLEEAFRCYNMTLHLDPTKYKAHANVGAIYHIQGDLQKARQHYQALLLHDPDNEIVKENIQKLDRLEQRKKLKN</sequence>
<dbReference type="Proteomes" id="UP001195483">
    <property type="component" value="Unassembled WGS sequence"/>
</dbReference>
<feature type="transmembrane region" description="Helical" evidence="14">
    <location>
        <begin position="438"/>
        <end position="457"/>
    </location>
</feature>
<feature type="repeat" description="TPR" evidence="13">
    <location>
        <begin position="606"/>
        <end position="639"/>
    </location>
</feature>
<feature type="repeat" description="TPR" evidence="13">
    <location>
        <begin position="640"/>
        <end position="673"/>
    </location>
</feature>
<evidence type="ECO:0000256" key="2">
    <source>
        <dbReference type="ARBA" id="ARBA00004240"/>
    </source>
</evidence>
<evidence type="ECO:0000256" key="5">
    <source>
        <dbReference type="ARBA" id="ARBA00012839"/>
    </source>
</evidence>
<comment type="subcellular location">
    <subcellularLocation>
        <location evidence="2">Endoplasmic reticulum</location>
    </subcellularLocation>
    <subcellularLocation>
        <location evidence="1">Membrane</location>
        <topology evidence="1">Multi-pass membrane protein</topology>
    </subcellularLocation>
</comment>
<feature type="domain" description="DUF1736" evidence="15">
    <location>
        <begin position="314"/>
        <end position="386"/>
    </location>
</feature>
<feature type="transmembrane region" description="Helical" evidence="14">
    <location>
        <begin position="169"/>
        <end position="190"/>
    </location>
</feature>
<gene>
    <name evidence="16" type="ORF">CHS0354_035429</name>
</gene>
<dbReference type="InterPro" id="IPR013105">
    <property type="entry name" value="TPR_2"/>
</dbReference>
<dbReference type="PANTHER" id="PTHR44809">
    <property type="match status" value="1"/>
</dbReference>
<dbReference type="AlphaFoldDB" id="A0AAE0TDK6"/>
<evidence type="ECO:0000256" key="4">
    <source>
        <dbReference type="ARBA" id="ARBA00007882"/>
    </source>
</evidence>
<proteinExistence type="inferred from homology"/>
<evidence type="ECO:0000256" key="3">
    <source>
        <dbReference type="ARBA" id="ARBA00004922"/>
    </source>
</evidence>
<keyword evidence="7 14" id="KW-0812">Transmembrane</keyword>
<evidence type="ECO:0000313" key="16">
    <source>
        <dbReference type="EMBL" id="KAK3608427.1"/>
    </source>
</evidence>
<dbReference type="InterPro" id="IPR052943">
    <property type="entry name" value="TMTC_O-mannosyl-trnsfr"/>
</dbReference>
<feature type="repeat" description="TPR" evidence="13">
    <location>
        <begin position="507"/>
        <end position="540"/>
    </location>
</feature>
<evidence type="ECO:0000256" key="13">
    <source>
        <dbReference type="PROSITE-ProRule" id="PRU00339"/>
    </source>
</evidence>
<reference evidence="16" key="3">
    <citation type="submission" date="2023-05" db="EMBL/GenBank/DDBJ databases">
        <authorList>
            <person name="Smith C.H."/>
        </authorList>
    </citation>
    <scope>NUCLEOTIDE SEQUENCE</scope>
    <source>
        <strain evidence="16">CHS0354</strain>
        <tissue evidence="16">Mantle</tissue>
    </source>
</reference>
<feature type="repeat" description="TPR" evidence="13">
    <location>
        <begin position="849"/>
        <end position="882"/>
    </location>
</feature>
<evidence type="ECO:0000256" key="6">
    <source>
        <dbReference type="ARBA" id="ARBA00022679"/>
    </source>
</evidence>